<evidence type="ECO:0000313" key="2">
    <source>
        <dbReference type="Proteomes" id="UP000244890"/>
    </source>
</evidence>
<dbReference type="Pfam" id="PF03692">
    <property type="entry name" value="CxxCxxCC"/>
    <property type="match status" value="1"/>
</dbReference>
<protein>
    <submittedName>
        <fullName evidence="1">Zinc/iron-chelating domain-containing protein</fullName>
    </submittedName>
</protein>
<dbReference type="Proteomes" id="UP000244890">
    <property type="component" value="Chromosome"/>
</dbReference>
<dbReference type="PANTHER" id="PTHR35866:SF1">
    <property type="entry name" value="YKGJ FAMILY CYSTEINE CLUSTER PROTEIN"/>
    <property type="match status" value="1"/>
</dbReference>
<accession>A0A2U8FFR6</accession>
<organism evidence="1 2">
    <name type="scientific">Helicobacter apodemus</name>
    <dbReference type="NCBI Taxonomy" id="135569"/>
    <lineage>
        <taxon>Bacteria</taxon>
        <taxon>Pseudomonadati</taxon>
        <taxon>Campylobacterota</taxon>
        <taxon>Epsilonproteobacteria</taxon>
        <taxon>Campylobacterales</taxon>
        <taxon>Helicobacteraceae</taxon>
        <taxon>Helicobacter</taxon>
    </lineage>
</organism>
<dbReference type="OrthoDB" id="9810361at2"/>
<dbReference type="KEGG" id="had:CDV25_09710"/>
<evidence type="ECO:0000313" key="1">
    <source>
        <dbReference type="EMBL" id="AWI35003.1"/>
    </source>
</evidence>
<dbReference type="EMBL" id="CP021886">
    <property type="protein sequence ID" value="AWI35003.1"/>
    <property type="molecule type" value="Genomic_DNA"/>
</dbReference>
<name>A0A2U8FFR6_9HELI</name>
<gene>
    <name evidence="1" type="ORF">CDV25_09710</name>
</gene>
<dbReference type="PANTHER" id="PTHR35866">
    <property type="entry name" value="PUTATIVE-RELATED"/>
    <property type="match status" value="1"/>
</dbReference>
<proteinExistence type="predicted"/>
<reference evidence="1 2" key="1">
    <citation type="submission" date="2017-06" db="EMBL/GenBank/DDBJ databases">
        <title>Complete genome of Helicobacter apodemus.</title>
        <authorList>
            <person name="Cho S."/>
        </authorList>
    </citation>
    <scope>NUCLEOTIDE SEQUENCE [LARGE SCALE GENOMIC DNA]</scope>
    <source>
        <strain evidence="2">SNUVETPUB-15-01</strain>
    </source>
</reference>
<sequence>MLEISGFNFTFDEKKCLECGGKCCIGERGYIFVTPNEIKQIAEFMDMDFESFCLRFIKKVGYRYSLIEKKMQNGMGYACVFFDEKTKQCKIYQKRPSQCVRFPFWEDYKEDFKDLLKECIGVVKK</sequence>
<dbReference type="InterPro" id="IPR005358">
    <property type="entry name" value="Puta_zinc/iron-chelating_dom"/>
</dbReference>
<dbReference type="AlphaFoldDB" id="A0A2U8FFR6"/>
<dbReference type="RefSeq" id="WP_108911761.1">
    <property type="nucleotide sequence ID" value="NZ_CP021886.1"/>
</dbReference>